<evidence type="ECO:0000256" key="1">
    <source>
        <dbReference type="SAM" id="Phobius"/>
    </source>
</evidence>
<feature type="transmembrane region" description="Helical" evidence="1">
    <location>
        <begin position="12"/>
        <end position="29"/>
    </location>
</feature>
<keyword evidence="1" id="KW-0812">Transmembrane</keyword>
<proteinExistence type="predicted"/>
<accession>A0AB36DR16</accession>
<comment type="caution">
    <text evidence="2">The sequence shown here is derived from an EMBL/GenBank/DDBJ whole genome shotgun (WGS) entry which is preliminary data.</text>
</comment>
<organism evidence="2 3">
    <name type="scientific">Moraxella catarrhalis</name>
    <name type="common">Branhamella catarrhalis</name>
    <dbReference type="NCBI Taxonomy" id="480"/>
    <lineage>
        <taxon>Bacteria</taxon>
        <taxon>Pseudomonadati</taxon>
        <taxon>Pseudomonadota</taxon>
        <taxon>Gammaproteobacteria</taxon>
        <taxon>Moraxellales</taxon>
        <taxon>Moraxellaceae</taxon>
        <taxon>Moraxella</taxon>
    </lineage>
</organism>
<name>A0AB36DR16_MORCA</name>
<keyword evidence="1" id="KW-0472">Membrane</keyword>
<protein>
    <submittedName>
        <fullName evidence="2">Uncharacterized protein</fullName>
    </submittedName>
</protein>
<keyword evidence="1" id="KW-1133">Transmembrane helix</keyword>
<reference evidence="2 3" key="1">
    <citation type="journal article" date="2016" name="Genome Biol. Evol.">
        <title>Comparative Genomic Analyses of the Moraxella catarrhalis Serosensitive and Seroresistant Lineages Demonstrate Their Independent Evolution.</title>
        <authorList>
            <person name="Earl J.P."/>
            <person name="de Vries S.P."/>
            <person name="Ahmed A."/>
            <person name="Powell E."/>
            <person name="Schultz M.P."/>
            <person name="Hermans P.W."/>
            <person name="Hill D.J."/>
            <person name="Zhou Z."/>
            <person name="Constantinidou C.I."/>
            <person name="Hu F.Z."/>
            <person name="Bootsma H.J."/>
            <person name="Ehrlich G.D."/>
        </authorList>
    </citation>
    <scope>NUCLEOTIDE SEQUENCE [LARGE SCALE GENOMIC DNA]</scope>
    <source>
        <strain evidence="2 3">F23</strain>
    </source>
</reference>
<sequence length="44" mass="4836">MVFSLGCSNDQVLIFLLPFAVGHISFGMSKLSKMGILSLPIYFI</sequence>
<dbReference type="EMBL" id="LXHQ01000016">
    <property type="protein sequence ID" value="OAV27084.1"/>
    <property type="molecule type" value="Genomic_DNA"/>
</dbReference>
<gene>
    <name evidence="2" type="ORF">AO370_0425</name>
</gene>
<dbReference type="AlphaFoldDB" id="A0AB36DR16"/>
<evidence type="ECO:0000313" key="2">
    <source>
        <dbReference type="EMBL" id="OAV27084.1"/>
    </source>
</evidence>
<dbReference type="Proteomes" id="UP000078295">
    <property type="component" value="Unassembled WGS sequence"/>
</dbReference>
<evidence type="ECO:0000313" key="3">
    <source>
        <dbReference type="Proteomes" id="UP000078295"/>
    </source>
</evidence>